<protein>
    <submittedName>
        <fullName evidence="1">Uncharacterized protein</fullName>
    </submittedName>
</protein>
<proteinExistence type="predicted"/>
<evidence type="ECO:0000313" key="1">
    <source>
        <dbReference type="EMBL" id="GAA4418082.1"/>
    </source>
</evidence>
<reference evidence="2" key="1">
    <citation type="journal article" date="2019" name="Int. J. Syst. Evol. Microbiol.">
        <title>The Global Catalogue of Microorganisms (GCM) 10K type strain sequencing project: providing services to taxonomists for standard genome sequencing and annotation.</title>
        <authorList>
            <consortium name="The Broad Institute Genomics Platform"/>
            <consortium name="The Broad Institute Genome Sequencing Center for Infectious Disease"/>
            <person name="Wu L."/>
            <person name="Ma J."/>
        </authorList>
    </citation>
    <scope>NUCLEOTIDE SEQUENCE [LARGE SCALE GENOMIC DNA]</scope>
    <source>
        <strain evidence="2">JCM 17925</strain>
    </source>
</reference>
<evidence type="ECO:0000313" key="2">
    <source>
        <dbReference type="Proteomes" id="UP001500936"/>
    </source>
</evidence>
<accession>A0ABP8KYB5</accession>
<gene>
    <name evidence="1" type="ORF">GCM10023187_51100</name>
</gene>
<keyword evidence="2" id="KW-1185">Reference proteome</keyword>
<sequence length="119" mass="12831">MLSHVGMTNFPAWFLCIEAFRILYQIFVKAMSSFTINFPGTPSQFTVKASSAIGQKGGQFTGDSSKGTFRIKTAIGGVEGSYEVLGPPSGNTTPIQVTITKKPLIVSTNQIKEAISDFF</sequence>
<name>A0ABP8KYB5_9BACT</name>
<organism evidence="1 2">
    <name type="scientific">Nibrella viscosa</name>
    <dbReference type="NCBI Taxonomy" id="1084524"/>
    <lineage>
        <taxon>Bacteria</taxon>
        <taxon>Pseudomonadati</taxon>
        <taxon>Bacteroidota</taxon>
        <taxon>Cytophagia</taxon>
        <taxon>Cytophagales</taxon>
        <taxon>Spirosomataceae</taxon>
        <taxon>Nibrella</taxon>
    </lineage>
</organism>
<comment type="caution">
    <text evidence="1">The sequence shown here is derived from an EMBL/GenBank/DDBJ whole genome shotgun (WGS) entry which is preliminary data.</text>
</comment>
<dbReference type="Proteomes" id="UP001500936">
    <property type="component" value="Unassembled WGS sequence"/>
</dbReference>
<dbReference type="EMBL" id="BAABHB010000016">
    <property type="protein sequence ID" value="GAA4418082.1"/>
    <property type="molecule type" value="Genomic_DNA"/>
</dbReference>